<proteinExistence type="predicted"/>
<feature type="domain" description="PH" evidence="6">
    <location>
        <begin position="719"/>
        <end position="838"/>
    </location>
</feature>
<evidence type="ECO:0000259" key="7">
    <source>
        <dbReference type="PROSITE" id="PS50105"/>
    </source>
</evidence>
<organism evidence="8 9">
    <name type="scientific">Maudiozyma humilis</name>
    <name type="common">Sour dough yeast</name>
    <name type="synonym">Kazachstania humilis</name>
    <dbReference type="NCBI Taxonomy" id="51915"/>
    <lineage>
        <taxon>Eukaryota</taxon>
        <taxon>Fungi</taxon>
        <taxon>Dikarya</taxon>
        <taxon>Ascomycota</taxon>
        <taxon>Saccharomycotina</taxon>
        <taxon>Saccharomycetes</taxon>
        <taxon>Saccharomycetales</taxon>
        <taxon>Saccharomycetaceae</taxon>
        <taxon>Maudiozyma</taxon>
    </lineage>
</organism>
<accession>A0AAV5S111</accession>
<dbReference type="GO" id="GO:0005769">
    <property type="term" value="C:early endosome"/>
    <property type="evidence" value="ECO:0007669"/>
    <property type="project" value="TreeGrafter"/>
</dbReference>
<evidence type="ECO:0000256" key="1">
    <source>
        <dbReference type="ARBA" id="ARBA00022443"/>
    </source>
</evidence>
<dbReference type="Pfam" id="PF07647">
    <property type="entry name" value="SAM_2"/>
    <property type="match status" value="1"/>
</dbReference>
<dbReference type="InterPro" id="IPR036028">
    <property type="entry name" value="SH3-like_dom_sf"/>
</dbReference>
<dbReference type="PANTHER" id="PTHR22902">
    <property type="entry name" value="SESQUIPEDALIAN"/>
    <property type="match status" value="1"/>
</dbReference>
<dbReference type="AlphaFoldDB" id="A0AAV5S111"/>
<feature type="domain" description="SAM" evidence="7">
    <location>
        <begin position="156"/>
        <end position="220"/>
    </location>
</feature>
<dbReference type="SUPFAM" id="SSF47769">
    <property type="entry name" value="SAM/Pointed domain"/>
    <property type="match status" value="1"/>
</dbReference>
<dbReference type="InterPro" id="IPR045188">
    <property type="entry name" value="Boi1/Boi2-like"/>
</dbReference>
<feature type="compositionally biased region" description="Polar residues" evidence="4">
    <location>
        <begin position="505"/>
        <end position="545"/>
    </location>
</feature>
<gene>
    <name evidence="8" type="ORF">DAKH74_033720</name>
</gene>
<keyword evidence="1 3" id="KW-0728">SH3 domain</keyword>
<feature type="compositionally biased region" description="Low complexity" evidence="4">
    <location>
        <begin position="336"/>
        <end position="347"/>
    </location>
</feature>
<evidence type="ECO:0000256" key="4">
    <source>
        <dbReference type="SAM" id="MobiDB-lite"/>
    </source>
</evidence>
<reference evidence="8 9" key="1">
    <citation type="journal article" date="2023" name="Elife">
        <title>Identification of key yeast species and microbe-microbe interactions impacting larval growth of Drosophila in the wild.</title>
        <authorList>
            <person name="Mure A."/>
            <person name="Sugiura Y."/>
            <person name="Maeda R."/>
            <person name="Honda K."/>
            <person name="Sakurai N."/>
            <person name="Takahashi Y."/>
            <person name="Watada M."/>
            <person name="Katoh T."/>
            <person name="Gotoh A."/>
            <person name="Gotoh Y."/>
            <person name="Taniguchi I."/>
            <person name="Nakamura K."/>
            <person name="Hayashi T."/>
            <person name="Katayama T."/>
            <person name="Uemura T."/>
            <person name="Hattori Y."/>
        </authorList>
    </citation>
    <scope>NUCLEOTIDE SEQUENCE [LARGE SCALE GENOMIC DNA]</scope>
    <source>
        <strain evidence="8 9">KH-74</strain>
    </source>
</reference>
<feature type="region of interest" description="Disordered" evidence="4">
    <location>
        <begin position="478"/>
        <end position="704"/>
    </location>
</feature>
<dbReference type="SMART" id="SM00233">
    <property type="entry name" value="PH"/>
    <property type="match status" value="1"/>
</dbReference>
<dbReference type="Gene3D" id="2.30.30.40">
    <property type="entry name" value="SH3 Domains"/>
    <property type="match status" value="1"/>
</dbReference>
<dbReference type="GO" id="GO:0005829">
    <property type="term" value="C:cytosol"/>
    <property type="evidence" value="ECO:0007669"/>
    <property type="project" value="GOC"/>
</dbReference>
<dbReference type="PROSITE" id="PS50105">
    <property type="entry name" value="SAM_DOMAIN"/>
    <property type="match status" value="1"/>
</dbReference>
<dbReference type="FunFam" id="2.30.29.30:FF:000230">
    <property type="entry name" value="Polarized growth protein (Boi2)"/>
    <property type="match status" value="1"/>
</dbReference>
<evidence type="ECO:0000313" key="9">
    <source>
        <dbReference type="Proteomes" id="UP001377567"/>
    </source>
</evidence>
<dbReference type="Proteomes" id="UP001377567">
    <property type="component" value="Unassembled WGS sequence"/>
</dbReference>
<dbReference type="GO" id="GO:0001881">
    <property type="term" value="P:receptor recycling"/>
    <property type="evidence" value="ECO:0007669"/>
    <property type="project" value="TreeGrafter"/>
</dbReference>
<dbReference type="Pfam" id="PF00018">
    <property type="entry name" value="SH3_1"/>
    <property type="match status" value="1"/>
</dbReference>
<keyword evidence="9" id="KW-1185">Reference proteome</keyword>
<dbReference type="CDD" id="cd09535">
    <property type="entry name" value="SAM_BOI-like_fungal"/>
    <property type="match status" value="1"/>
</dbReference>
<dbReference type="InterPro" id="IPR001660">
    <property type="entry name" value="SAM"/>
</dbReference>
<dbReference type="GO" id="GO:0055037">
    <property type="term" value="C:recycling endosome"/>
    <property type="evidence" value="ECO:0007669"/>
    <property type="project" value="TreeGrafter"/>
</dbReference>
<feature type="region of interest" description="Disordered" evidence="4">
    <location>
        <begin position="336"/>
        <end position="359"/>
    </location>
</feature>
<evidence type="ECO:0000256" key="3">
    <source>
        <dbReference type="PROSITE-ProRule" id="PRU00192"/>
    </source>
</evidence>
<feature type="compositionally biased region" description="Polar residues" evidence="4">
    <location>
        <begin position="599"/>
        <end position="608"/>
    </location>
</feature>
<feature type="compositionally biased region" description="Pro residues" evidence="4">
    <location>
        <begin position="247"/>
        <end position="257"/>
    </location>
</feature>
<dbReference type="Gene3D" id="1.10.150.50">
    <property type="entry name" value="Transcription Factor, Ets-1"/>
    <property type="match status" value="1"/>
</dbReference>
<dbReference type="SMART" id="SM00454">
    <property type="entry name" value="SAM"/>
    <property type="match status" value="1"/>
</dbReference>
<evidence type="ECO:0000313" key="8">
    <source>
        <dbReference type="EMBL" id="GMM56756.1"/>
    </source>
</evidence>
<dbReference type="SMART" id="SM00326">
    <property type="entry name" value="SH3"/>
    <property type="match status" value="1"/>
</dbReference>
<name>A0AAV5S111_MAUHU</name>
<evidence type="ECO:0000259" key="5">
    <source>
        <dbReference type="PROSITE" id="PS50002"/>
    </source>
</evidence>
<feature type="compositionally biased region" description="Low complexity" evidence="4">
    <location>
        <begin position="280"/>
        <end position="292"/>
    </location>
</feature>
<feature type="compositionally biased region" description="Low complexity" evidence="4">
    <location>
        <begin position="421"/>
        <end position="448"/>
    </location>
</feature>
<feature type="domain" description="SH3" evidence="5">
    <location>
        <begin position="7"/>
        <end position="71"/>
    </location>
</feature>
<dbReference type="GO" id="GO:0005802">
    <property type="term" value="C:trans-Golgi network"/>
    <property type="evidence" value="ECO:0007669"/>
    <property type="project" value="TreeGrafter"/>
</dbReference>
<feature type="compositionally biased region" description="Polar residues" evidence="4">
    <location>
        <begin position="303"/>
        <end position="322"/>
    </location>
</feature>
<dbReference type="GO" id="GO:0007032">
    <property type="term" value="P:endosome organization"/>
    <property type="evidence" value="ECO:0007669"/>
    <property type="project" value="TreeGrafter"/>
</dbReference>
<evidence type="ECO:0000259" key="6">
    <source>
        <dbReference type="PROSITE" id="PS50003"/>
    </source>
</evidence>
<dbReference type="Pfam" id="PF00169">
    <property type="entry name" value="PH"/>
    <property type="match status" value="1"/>
</dbReference>
<sequence length="905" mass="98363">MSEGGNKPGDLLVVTKAYSRRMDDEITIQPGQTVRVVTNDAEFNDGWYIGKNLDTGFEGLFPRLFTRPKTPEHERVVSVKNTMQDIDNALAALRNSSIDMLRDDSHSVVSAVPSVSDAMSQESEPFTPALEIASEAFHPIPTAGVAAPPEENVPMWTPQQVSAYFLSKGFDPEVANKFQDRGVTGARLLDLQLSDLKQIQIDSFGARFEVFKLIDSLRLFPVRPATPHAMSAGAPRSTGQFESPGKAPQPPSYPSPVQPRMSPMVNKFAGNENNGNGTFPSLASSPSPSPALRHPSEDYRYPSNGQGANRNSASFNFPSNGKESPVLAPVNLQLRSTSTASSSGNNSHDMGSFTAHTNKSNGTTIATSIGDNNANVNAMLRQKKPQHKKTASSSSFVDLFNRISMLSVTDETFNEEDTLTHGDTTANDTTTHMSRPASTIYSTSHSRSASAARPVSMIYSTSHSRTTSAANQYSINHARTPSTSNMASVSHSRSPSKSGMYGHSRTPSGVNAYSSSHTRTPSGVNHLNSHARTPSGANYSNTHARTPSGVGASHHSHSAHPRTPSTTNMGSHSRSASGVKSHVRQISLGNSEVKKSRRSSVLSFLSPSKKNKDNALEKSQAYNGDKNDFDNTPSGKKHDSSYSRKSSAALTSVRHQSLGNEAVMQTSTTNTSGSSGNSNQKAATKSKSKFPLQKSAKKKQTSAFQEGIRTISVEKATLSSDCSGWMSKKGTGSMGVWKTRYFTLHGSRLSYFSNTQDSKERGLIDITGHKVVPIQDDDTLISLYAASIGRGKYFFKLVPPQPGFKKGLTFTQPRVHYFAVESMDEMRSWVAAFIKANIELDDTTPIIASYNMPTVSLSKAQTMLKEAKEEMTRRDQDRSMAEVDEDEMMWEEQKKKNDMLAAGFI</sequence>
<dbReference type="InterPro" id="IPR011993">
    <property type="entry name" value="PH-like_dom_sf"/>
</dbReference>
<feature type="compositionally biased region" description="Polar residues" evidence="4">
    <location>
        <begin position="643"/>
        <end position="665"/>
    </location>
</feature>
<keyword evidence="2" id="KW-0597">Phosphoprotein</keyword>
<feature type="region of interest" description="Disordered" evidence="4">
    <location>
        <begin position="418"/>
        <end position="448"/>
    </location>
</feature>
<dbReference type="InterPro" id="IPR001849">
    <property type="entry name" value="PH_domain"/>
</dbReference>
<dbReference type="SUPFAM" id="SSF50044">
    <property type="entry name" value="SH3-domain"/>
    <property type="match status" value="1"/>
</dbReference>
<dbReference type="PROSITE" id="PS50002">
    <property type="entry name" value="SH3"/>
    <property type="match status" value="1"/>
</dbReference>
<evidence type="ECO:0000256" key="2">
    <source>
        <dbReference type="ARBA" id="ARBA00022553"/>
    </source>
</evidence>
<dbReference type="PANTHER" id="PTHR22902:SF27">
    <property type="entry name" value="PLECKSTRIN HOMOLOGY DOMAIN-CONTAINING FAMILY A MEMBER 3"/>
    <property type="match status" value="1"/>
</dbReference>
<dbReference type="PROSITE" id="PS50003">
    <property type="entry name" value="PH_DOMAIN"/>
    <property type="match status" value="1"/>
</dbReference>
<feature type="compositionally biased region" description="Polar residues" evidence="4">
    <location>
        <begin position="478"/>
        <end position="497"/>
    </location>
</feature>
<dbReference type="CDD" id="cd13316">
    <property type="entry name" value="PH_Boi"/>
    <property type="match status" value="1"/>
</dbReference>
<comment type="caution">
    <text evidence="8">The sequence shown here is derived from an EMBL/GenBank/DDBJ whole genome shotgun (WGS) entry which is preliminary data.</text>
</comment>
<dbReference type="EMBL" id="BTGD01000010">
    <property type="protein sequence ID" value="GMM56756.1"/>
    <property type="molecule type" value="Genomic_DNA"/>
</dbReference>
<dbReference type="GO" id="GO:0042147">
    <property type="term" value="P:retrograde transport, endosome to Golgi"/>
    <property type="evidence" value="ECO:0007669"/>
    <property type="project" value="TreeGrafter"/>
</dbReference>
<feature type="compositionally biased region" description="Polar residues" evidence="4">
    <location>
        <begin position="563"/>
        <end position="578"/>
    </location>
</feature>
<dbReference type="SUPFAM" id="SSF50729">
    <property type="entry name" value="PH domain-like"/>
    <property type="match status" value="1"/>
</dbReference>
<dbReference type="InterPro" id="IPR001452">
    <property type="entry name" value="SH3_domain"/>
</dbReference>
<dbReference type="InterPro" id="IPR013761">
    <property type="entry name" value="SAM/pointed_sf"/>
</dbReference>
<feature type="compositionally biased region" description="Low complexity" evidence="4">
    <location>
        <begin position="666"/>
        <end position="679"/>
    </location>
</feature>
<dbReference type="Gene3D" id="2.30.29.30">
    <property type="entry name" value="Pleckstrin-homology domain (PH domain)/Phosphotyrosine-binding domain (PTB)"/>
    <property type="match status" value="1"/>
</dbReference>
<protein>
    <submittedName>
        <fullName evidence="8">Uncharacterized protein</fullName>
    </submittedName>
</protein>
<feature type="region of interest" description="Disordered" evidence="4">
    <location>
        <begin position="229"/>
        <end position="324"/>
    </location>
</feature>